<dbReference type="Proteomes" id="UP000253509">
    <property type="component" value="Unassembled WGS sequence"/>
</dbReference>
<feature type="compositionally biased region" description="Polar residues" evidence="1">
    <location>
        <begin position="1"/>
        <end position="31"/>
    </location>
</feature>
<dbReference type="RefSeq" id="WP_113905165.1">
    <property type="nucleotide sequence ID" value="NZ_QNSB01000012.1"/>
</dbReference>
<gene>
    <name evidence="2" type="ORF">DFO65_11213</name>
</gene>
<sequence>MRSANRAVQSRSSHAGYYSSHSEQVEPNTTIAEADPGISGTASAIAVVPCQKFSQNLSLDFRTSV</sequence>
<accession>A0A366IE63</accession>
<comment type="caution">
    <text evidence="2">The sequence shown here is derived from an EMBL/GenBank/DDBJ whole genome shotgun (WGS) entry which is preliminary data.</text>
</comment>
<evidence type="ECO:0000313" key="2">
    <source>
        <dbReference type="EMBL" id="RBP69479.1"/>
    </source>
</evidence>
<feature type="region of interest" description="Disordered" evidence="1">
    <location>
        <begin position="1"/>
        <end position="36"/>
    </location>
</feature>
<evidence type="ECO:0000313" key="3">
    <source>
        <dbReference type="Proteomes" id="UP000253509"/>
    </source>
</evidence>
<dbReference type="EMBL" id="QNSB01000012">
    <property type="protein sequence ID" value="RBP69479.1"/>
    <property type="molecule type" value="Genomic_DNA"/>
</dbReference>
<protein>
    <submittedName>
        <fullName evidence="2">Uncharacterized protein</fullName>
    </submittedName>
</protein>
<proteinExistence type="predicted"/>
<evidence type="ECO:0000256" key="1">
    <source>
        <dbReference type="SAM" id="MobiDB-lite"/>
    </source>
</evidence>
<organism evidence="2 3">
    <name type="scientific">Brevibacterium celere</name>
    <dbReference type="NCBI Taxonomy" id="225845"/>
    <lineage>
        <taxon>Bacteria</taxon>
        <taxon>Bacillati</taxon>
        <taxon>Actinomycetota</taxon>
        <taxon>Actinomycetes</taxon>
        <taxon>Micrococcales</taxon>
        <taxon>Brevibacteriaceae</taxon>
        <taxon>Brevibacterium</taxon>
    </lineage>
</organism>
<keyword evidence="3" id="KW-1185">Reference proteome</keyword>
<dbReference type="AlphaFoldDB" id="A0A366IE63"/>
<name>A0A366IE63_9MICO</name>
<reference evidence="2 3" key="1">
    <citation type="submission" date="2018-06" db="EMBL/GenBank/DDBJ databases">
        <title>Freshwater and sediment microbial communities from various areas in North America, analyzing microbe dynamics in response to fracking.</title>
        <authorList>
            <person name="Lamendella R."/>
        </authorList>
    </citation>
    <scope>NUCLEOTIDE SEQUENCE [LARGE SCALE GENOMIC DNA]</scope>
    <source>
        <strain evidence="2 3">3b_TX</strain>
    </source>
</reference>